<feature type="compositionally biased region" description="Acidic residues" evidence="1">
    <location>
        <begin position="642"/>
        <end position="653"/>
    </location>
</feature>
<keyword evidence="2" id="KW-0472">Membrane</keyword>
<dbReference type="HOGENOM" id="CLU_419693_0_0_0"/>
<feature type="region of interest" description="Disordered" evidence="1">
    <location>
        <begin position="191"/>
        <end position="225"/>
    </location>
</feature>
<keyword evidence="2" id="KW-1133">Transmembrane helix</keyword>
<evidence type="ECO:0000313" key="3">
    <source>
        <dbReference type="EMBL" id="ADB15402.1"/>
    </source>
</evidence>
<organism evidence="3 4">
    <name type="scientific">Pirellula staleyi (strain ATCC 27377 / DSM 6068 / ICPB 4128)</name>
    <name type="common">Pirella staleyi</name>
    <dbReference type="NCBI Taxonomy" id="530564"/>
    <lineage>
        <taxon>Bacteria</taxon>
        <taxon>Pseudomonadati</taxon>
        <taxon>Planctomycetota</taxon>
        <taxon>Planctomycetia</taxon>
        <taxon>Pirellulales</taxon>
        <taxon>Pirellulaceae</taxon>
        <taxon>Pirellula</taxon>
    </lineage>
</organism>
<sequence>MIRPLYVSTAAAPDGAPTDSSNRLSDRYPPTTRPAMSEEFDPYRKWLGIPAKDQPANHYRLLGIPHFEDDPDVIDNAATRQIAHVRTFQSGKHAAQSQKILTELTQARLCLLQPEKKSAYDANLRAELAAAGRLSGEIPPPATVPPMAVPPVAVPPIAGPVLKPSDAAPPPPRVSSKPAVPPVVTTPIVTSPVVSTPAPPVTATSVPAATAPGASGIGRRRGTPPVIIPPPFDLPPAPPVAAVGSPPAAPVIAAMVAPSSKSEPVRKPAVRWRTDGEGPHDAEVAPVPIPMQAVAAPPIAAVDKPQETAPRPATSASFPWPLMIAAGAGVVVLMFLGLIVLVVVGSALTKGPNVASSSDAPAAGASTTLASSSAPSSSPSTMNASNERRPERRPPTRPANAGDDTPTPFPIGSGVPAEESPATETSAAPSPLPELPRGDDSMRFATPEERIRSELFQARSAIGNRDNDHFRRHMAEANQLIDRHPSPPEELVKEAAHLRDAKNKLDTFWTAVRESAAKLPDGTMLRIRGERIEFLRREGSILFLKTQDGSQLEREVRELDPATAIAIAFGGKKPETAEIRALSALFLLFDAKAIADSRATHIARQLFVSAFRLGLRDATAEAELATQGFRFDPENLPPPSPDFDDVDEQAVVN</sequence>
<feature type="compositionally biased region" description="Low complexity" evidence="1">
    <location>
        <begin position="355"/>
        <end position="385"/>
    </location>
</feature>
<feature type="compositionally biased region" description="Low complexity" evidence="1">
    <location>
        <begin position="416"/>
        <end position="429"/>
    </location>
</feature>
<dbReference type="OrthoDB" id="291302at2"/>
<dbReference type="Proteomes" id="UP000001887">
    <property type="component" value="Chromosome"/>
</dbReference>
<reference evidence="3 4" key="1">
    <citation type="journal article" date="2009" name="Stand. Genomic Sci.">
        <title>Complete genome sequence of Pirellula staleyi type strain (ATCC 27377).</title>
        <authorList>
            <person name="Clum A."/>
            <person name="Tindall B.J."/>
            <person name="Sikorski J."/>
            <person name="Ivanova N."/>
            <person name="Mavrommatis K."/>
            <person name="Lucas S."/>
            <person name="Glavina del Rio T."/>
            <person name="Nolan M."/>
            <person name="Chen F."/>
            <person name="Tice H."/>
            <person name="Pitluck S."/>
            <person name="Cheng J.F."/>
            <person name="Chertkov O."/>
            <person name="Brettin T."/>
            <person name="Han C."/>
            <person name="Detter J.C."/>
            <person name="Kuske C."/>
            <person name="Bruce D."/>
            <person name="Goodwin L."/>
            <person name="Ovchinikova G."/>
            <person name="Pati A."/>
            <person name="Mikhailova N."/>
            <person name="Chen A."/>
            <person name="Palaniappan K."/>
            <person name="Land M."/>
            <person name="Hauser L."/>
            <person name="Chang Y.J."/>
            <person name="Jeffries C.D."/>
            <person name="Chain P."/>
            <person name="Rohde M."/>
            <person name="Goker M."/>
            <person name="Bristow J."/>
            <person name="Eisen J.A."/>
            <person name="Markowitz V."/>
            <person name="Hugenholtz P."/>
            <person name="Kyrpides N.C."/>
            <person name="Klenk H.P."/>
            <person name="Lapidus A."/>
        </authorList>
    </citation>
    <scope>NUCLEOTIDE SEQUENCE [LARGE SCALE GENOMIC DNA]</scope>
    <source>
        <strain evidence="4">ATCC 27377 / DSM 6068 / ICPB 4128</strain>
    </source>
</reference>
<protein>
    <recommendedName>
        <fullName evidence="5">J domain-containing protein</fullName>
    </recommendedName>
</protein>
<accession>D2R5E3</accession>
<dbReference type="EMBL" id="CP001848">
    <property type="protein sequence ID" value="ADB15402.1"/>
    <property type="molecule type" value="Genomic_DNA"/>
</dbReference>
<proteinExistence type="predicted"/>
<gene>
    <name evidence="3" type="ordered locus">Psta_0716</name>
</gene>
<evidence type="ECO:0008006" key="5">
    <source>
        <dbReference type="Google" id="ProtNLM"/>
    </source>
</evidence>
<evidence type="ECO:0000256" key="1">
    <source>
        <dbReference type="SAM" id="MobiDB-lite"/>
    </source>
</evidence>
<feature type="compositionally biased region" description="Basic and acidic residues" evidence="1">
    <location>
        <begin position="272"/>
        <end position="283"/>
    </location>
</feature>
<feature type="region of interest" description="Disordered" evidence="1">
    <location>
        <begin position="8"/>
        <end position="37"/>
    </location>
</feature>
<dbReference type="STRING" id="530564.Psta_0716"/>
<evidence type="ECO:0000313" key="4">
    <source>
        <dbReference type="Proteomes" id="UP000001887"/>
    </source>
</evidence>
<feature type="region of interest" description="Disordered" evidence="1">
    <location>
        <begin position="630"/>
        <end position="653"/>
    </location>
</feature>
<dbReference type="eggNOG" id="COG3170">
    <property type="taxonomic scope" value="Bacteria"/>
</dbReference>
<dbReference type="AlphaFoldDB" id="D2R5E3"/>
<feature type="transmembrane region" description="Helical" evidence="2">
    <location>
        <begin position="320"/>
        <end position="344"/>
    </location>
</feature>
<feature type="compositionally biased region" description="Low complexity" evidence="1">
    <location>
        <begin position="191"/>
        <end position="214"/>
    </location>
</feature>
<evidence type="ECO:0000256" key="2">
    <source>
        <dbReference type="SAM" id="Phobius"/>
    </source>
</evidence>
<feature type="region of interest" description="Disordered" evidence="1">
    <location>
        <begin position="352"/>
        <end position="442"/>
    </location>
</feature>
<keyword evidence="2" id="KW-0812">Transmembrane</keyword>
<dbReference type="KEGG" id="psl:Psta_0716"/>
<name>D2R5E3_PIRSD</name>
<keyword evidence="4" id="KW-1185">Reference proteome</keyword>
<feature type="region of interest" description="Disordered" evidence="1">
    <location>
        <begin position="265"/>
        <end position="284"/>
    </location>
</feature>